<dbReference type="EMBL" id="JAHUTJ010077844">
    <property type="protein sequence ID" value="MED6295196.1"/>
    <property type="molecule type" value="Genomic_DNA"/>
</dbReference>
<feature type="compositionally biased region" description="Basic and acidic residues" evidence="1">
    <location>
        <begin position="24"/>
        <end position="41"/>
    </location>
</feature>
<sequence length="93" mass="10851">MSPSPFKLGLELITKKELNSFSTLERRQQLHRPDHSERSDRFQPAGTNKKRFFLYLFISQERMLTISAFTCITSDRLANKLDTLLSTCYCCDL</sequence>
<dbReference type="Proteomes" id="UP001352852">
    <property type="component" value="Unassembled WGS sequence"/>
</dbReference>
<evidence type="ECO:0000313" key="2">
    <source>
        <dbReference type="EMBL" id="MED6295196.1"/>
    </source>
</evidence>
<keyword evidence="3" id="KW-1185">Reference proteome</keyword>
<proteinExistence type="predicted"/>
<organism evidence="2 3">
    <name type="scientific">Characodon lateralis</name>
    <dbReference type="NCBI Taxonomy" id="208331"/>
    <lineage>
        <taxon>Eukaryota</taxon>
        <taxon>Metazoa</taxon>
        <taxon>Chordata</taxon>
        <taxon>Craniata</taxon>
        <taxon>Vertebrata</taxon>
        <taxon>Euteleostomi</taxon>
        <taxon>Actinopterygii</taxon>
        <taxon>Neopterygii</taxon>
        <taxon>Teleostei</taxon>
        <taxon>Neoteleostei</taxon>
        <taxon>Acanthomorphata</taxon>
        <taxon>Ovalentaria</taxon>
        <taxon>Atherinomorphae</taxon>
        <taxon>Cyprinodontiformes</taxon>
        <taxon>Goodeidae</taxon>
        <taxon>Characodon</taxon>
    </lineage>
</organism>
<evidence type="ECO:0000313" key="3">
    <source>
        <dbReference type="Proteomes" id="UP001352852"/>
    </source>
</evidence>
<gene>
    <name evidence="2" type="ORF">CHARACLAT_029205</name>
</gene>
<name>A0ABU7F7D6_9TELE</name>
<accession>A0ABU7F7D6</accession>
<reference evidence="2 3" key="1">
    <citation type="submission" date="2021-06" db="EMBL/GenBank/DDBJ databases">
        <authorList>
            <person name="Palmer J.M."/>
        </authorList>
    </citation>
    <scope>NUCLEOTIDE SEQUENCE [LARGE SCALE GENOMIC DNA]</scope>
    <source>
        <strain evidence="2 3">CL_MEX2019</strain>
        <tissue evidence="2">Muscle</tissue>
    </source>
</reference>
<feature type="region of interest" description="Disordered" evidence="1">
    <location>
        <begin position="24"/>
        <end position="44"/>
    </location>
</feature>
<comment type="caution">
    <text evidence="2">The sequence shown here is derived from an EMBL/GenBank/DDBJ whole genome shotgun (WGS) entry which is preliminary data.</text>
</comment>
<evidence type="ECO:0000256" key="1">
    <source>
        <dbReference type="SAM" id="MobiDB-lite"/>
    </source>
</evidence>
<protein>
    <submittedName>
        <fullName evidence="2">Uncharacterized protein</fullName>
    </submittedName>
</protein>